<evidence type="ECO:0000256" key="2">
    <source>
        <dbReference type="SAM" id="Phobius"/>
    </source>
</evidence>
<keyword evidence="5" id="KW-1185">Reference proteome</keyword>
<evidence type="ECO:0000313" key="5">
    <source>
        <dbReference type="Proteomes" id="UP000011760"/>
    </source>
</evidence>
<feature type="chain" id="PRO_5038476503" description="Secreted protein" evidence="3">
    <location>
        <begin position="20"/>
        <end position="854"/>
    </location>
</feature>
<dbReference type="RefSeq" id="WP_015652431.1">
    <property type="nucleotide sequence ID" value="NC_020506.1"/>
</dbReference>
<dbReference type="STRING" id="1121353.H924_12955"/>
<dbReference type="eggNOG" id="COG3170">
    <property type="taxonomic scope" value="Bacteria"/>
</dbReference>
<evidence type="ECO:0008006" key="6">
    <source>
        <dbReference type="Google" id="ProtNLM"/>
    </source>
</evidence>
<evidence type="ECO:0000256" key="3">
    <source>
        <dbReference type="SAM" id="SignalP"/>
    </source>
</evidence>
<keyword evidence="2" id="KW-0812">Transmembrane</keyword>
<dbReference type="HOGENOM" id="CLU_017917_0_0_11"/>
<dbReference type="OrthoDB" id="3797035at2"/>
<keyword evidence="3" id="KW-0732">Signal</keyword>
<feature type="signal peptide" evidence="3">
    <location>
        <begin position="1"/>
        <end position="19"/>
    </location>
</feature>
<keyword evidence="2" id="KW-1133">Transmembrane helix</keyword>
<reference evidence="4 5" key="1">
    <citation type="submission" date="2013-02" db="EMBL/GenBank/DDBJ databases">
        <title>The complete genome sequence of Corynebacterium callunae DSM 20147.</title>
        <authorList>
            <person name="Ruckert C."/>
            <person name="Albersmeier A."/>
            <person name="Kalinowski J."/>
        </authorList>
    </citation>
    <scope>NUCLEOTIDE SEQUENCE [LARGE SCALE GENOMIC DNA]</scope>
    <source>
        <strain evidence="4 5">DSM 20147</strain>
    </source>
</reference>
<name>M1UHW0_9CORY</name>
<dbReference type="PATRIC" id="fig|1121353.3.peg.2651"/>
<dbReference type="Proteomes" id="UP000011760">
    <property type="component" value="Chromosome"/>
</dbReference>
<feature type="region of interest" description="Disordered" evidence="1">
    <location>
        <begin position="413"/>
        <end position="433"/>
    </location>
</feature>
<evidence type="ECO:0000256" key="1">
    <source>
        <dbReference type="SAM" id="MobiDB-lite"/>
    </source>
</evidence>
<feature type="region of interest" description="Disordered" evidence="1">
    <location>
        <begin position="815"/>
        <end position="854"/>
    </location>
</feature>
<sequence>MTATTILGASALFGASALALPLPVEPTDPVVSELWVNPNARADDSVSDVDVEVLDFEMPSDKLSVNVGETFTAKVKITNHTNEELTNITLSVQRQEASADVATARVAATSDYYPYYGPNLTLDDELAPGDSLETEVEIPTDSLTISQAGTYPISINLSGQLDGVARYLDSQRFLLPVLGETKDTEATPTTMIYPLSAQTHVLGGETGTAPEDPPLLVSSDELAGELTAEGRLSVLLDAYLQASEEVRDATCLAIDPQLLDVVERMTQGYTVAENRVSTVRQSQRLRDLWTADNQPNVGVPGSGSADAAVFLEKLRTAAADSCTVALPWANADLDAVNQTNNQWLMREAIQRGSTTITEILGVTPQTNVVIPGSGFISPNAAQDLGWADASATESTPEHAWEIQSGSAEILAHSDQSALDNPKPTPGEVAAPTPTTPVSVLVAENTVWRTPSADRFHALATGITAVTYQGSLSATLATLGENPETVGYSNPDSRYDYSLDTAASRNLSGQASLRLAVENSDAETPVLVIPSATLDGADGEMLLDTTADLINSGAASPFTLQQYLTADEEQRNQLAEAVTTDGLPDETSFGAPYADPASPTESEVLRATQQAAYIDDLTGIMFNDPGIVLTRYGFTAPLRQDLLRALSLINRRSFAQHSAATAESDTVLNDNRDALQQLRSSVALLPPGNVYTRTSDSSPLIIVAQNGLPLPTETQILYSGPDNALINTPGVVRIPALGSITLQMTADLPDDNERTDLTLWLASPDGATISEPVDISVQPRPNVTGTMTIVALGIVTLGGLIFLRFFRKKKAARLKNLAPSDQPKVRAGRRRQASGHSRSGRADDGSGSPKPPGAR</sequence>
<proteinExistence type="predicted"/>
<organism evidence="4 5">
    <name type="scientific">Corynebacterium callunae DSM 20147</name>
    <dbReference type="NCBI Taxonomy" id="1121353"/>
    <lineage>
        <taxon>Bacteria</taxon>
        <taxon>Bacillati</taxon>
        <taxon>Actinomycetota</taxon>
        <taxon>Actinomycetes</taxon>
        <taxon>Mycobacteriales</taxon>
        <taxon>Corynebacteriaceae</taxon>
        <taxon>Corynebacterium</taxon>
    </lineage>
</organism>
<dbReference type="EMBL" id="CP004354">
    <property type="protein sequence ID" value="AGG68010.1"/>
    <property type="molecule type" value="Genomic_DNA"/>
</dbReference>
<evidence type="ECO:0000313" key="4">
    <source>
        <dbReference type="EMBL" id="AGG68010.1"/>
    </source>
</evidence>
<accession>M1UHW0</accession>
<protein>
    <recommendedName>
        <fullName evidence="6">Secreted protein</fullName>
    </recommendedName>
</protein>
<dbReference type="KEGG" id="ccn:H924_12955"/>
<dbReference type="AlphaFoldDB" id="M1UHW0"/>
<feature type="transmembrane region" description="Helical" evidence="2">
    <location>
        <begin position="784"/>
        <end position="805"/>
    </location>
</feature>
<gene>
    <name evidence="4" type="ORF">H924_12955</name>
</gene>
<keyword evidence="2" id="KW-0472">Membrane</keyword>